<comment type="function">
    <text evidence="1">Involved in DNA recombination.</text>
</comment>
<evidence type="ECO:0000313" key="7">
    <source>
        <dbReference type="EMBL" id="BBL04647.1"/>
    </source>
</evidence>
<evidence type="ECO:0000313" key="8">
    <source>
        <dbReference type="Proteomes" id="UP000318946"/>
    </source>
</evidence>
<reference evidence="8" key="1">
    <citation type="submission" date="2019-06" db="EMBL/GenBank/DDBJ databases">
        <title>Alistipes onderdonkii subsp. vulgaris subsp. nov., Alistipes dispar sp. nov. and Alistipes communis sp. nov., isolated from human faeces, and creation of Alistipes onderdonkii subsp. onderdonkii subsp. nov.</title>
        <authorList>
            <person name="Sakamoto M."/>
            <person name="Ikeyama N."/>
            <person name="Ogata Y."/>
            <person name="Suda W."/>
            <person name="Iino T."/>
            <person name="Hattori M."/>
            <person name="Ohkuma M."/>
        </authorList>
    </citation>
    <scope>NUCLEOTIDE SEQUENCE [LARGE SCALE GENOMIC DNA]</scope>
    <source>
        <strain evidence="8">5CBH24</strain>
    </source>
</reference>
<accession>A0A4Y1WUQ9</accession>
<dbReference type="GO" id="GO:0006310">
    <property type="term" value="P:DNA recombination"/>
    <property type="evidence" value="ECO:0007669"/>
    <property type="project" value="UniProtKB-KW"/>
</dbReference>
<feature type="compositionally biased region" description="Acidic residues" evidence="6">
    <location>
        <begin position="433"/>
        <end position="443"/>
    </location>
</feature>
<protein>
    <recommendedName>
        <fullName evidence="9">DNA recombination protein RmuC</fullName>
    </recommendedName>
</protein>
<evidence type="ECO:0008006" key="9">
    <source>
        <dbReference type="Google" id="ProtNLM"/>
    </source>
</evidence>
<evidence type="ECO:0000256" key="4">
    <source>
        <dbReference type="ARBA" id="ARBA00023172"/>
    </source>
</evidence>
<sequence length="454" mass="51170">METLLILIAAAAGGGCIAAVVSWSRAKTVAADAATAREVAERHAAEAEERLAASERESRAARERAEAEIRTLIEARTKAEAAAEALERKIREGKAEREQAEELLRVQFRNLANDILSEQTRHFKETNREALDLLLKPFKENIADFRTRVEQIYSTEREQHGELKGELKNLMELNRRITAETTNLTNALKGNSKVQGDWGEMILATILDNSNLIRGVHYDCQVTIKDDEGNNQRPDVVLYLPEGKRIVIDSKVSLTAYVEWVGAEEEAARTRYLAAHVASVRQHVNELSRKEYQRLLESPDFVIMFIPNEPAFLAAMQHDSAIWSDAYERKVIISSPTNLFALLKLVDDLWRRNEQSRNQEQIIKYGTTLYEQFVAFAASLEGVGQALDLARAKYDDAYKRLHTGNNNIVRTGERLRRLGLPTAKRPSRRLLDETDGLDAEEELPAAGDGGHDRQ</sequence>
<evidence type="ECO:0000256" key="6">
    <source>
        <dbReference type="SAM" id="MobiDB-lite"/>
    </source>
</evidence>
<evidence type="ECO:0000256" key="5">
    <source>
        <dbReference type="SAM" id="Coils"/>
    </source>
</evidence>
<keyword evidence="3 5" id="KW-0175">Coiled coil</keyword>
<dbReference type="PANTHER" id="PTHR30563:SF0">
    <property type="entry name" value="DNA RECOMBINATION PROTEIN RMUC"/>
    <property type="match status" value="1"/>
</dbReference>
<dbReference type="PANTHER" id="PTHR30563">
    <property type="entry name" value="DNA RECOMBINATION PROTEIN RMUC"/>
    <property type="match status" value="1"/>
</dbReference>
<evidence type="ECO:0000256" key="1">
    <source>
        <dbReference type="ARBA" id="ARBA00003416"/>
    </source>
</evidence>
<keyword evidence="4" id="KW-0233">DNA recombination</keyword>
<dbReference type="EMBL" id="AP019735">
    <property type="protein sequence ID" value="BBL04647.1"/>
    <property type="molecule type" value="Genomic_DNA"/>
</dbReference>
<dbReference type="Proteomes" id="UP000318946">
    <property type="component" value="Chromosome"/>
</dbReference>
<proteinExistence type="inferred from homology"/>
<dbReference type="AlphaFoldDB" id="A0A4Y1WUQ9"/>
<feature type="coiled-coil region" evidence="5">
    <location>
        <begin position="30"/>
        <end position="103"/>
    </location>
</feature>
<name>A0A4Y1WUQ9_9BACT</name>
<feature type="region of interest" description="Disordered" evidence="6">
    <location>
        <begin position="429"/>
        <end position="454"/>
    </location>
</feature>
<organism evidence="7 8">
    <name type="scientific">Alistipes communis</name>
    <dbReference type="NCBI Taxonomy" id="2585118"/>
    <lineage>
        <taxon>Bacteria</taxon>
        <taxon>Pseudomonadati</taxon>
        <taxon>Bacteroidota</taxon>
        <taxon>Bacteroidia</taxon>
        <taxon>Bacteroidales</taxon>
        <taxon>Rikenellaceae</taxon>
        <taxon>Alistipes</taxon>
    </lineage>
</organism>
<evidence type="ECO:0000256" key="2">
    <source>
        <dbReference type="ARBA" id="ARBA00009840"/>
    </source>
</evidence>
<gene>
    <name evidence="7" type="ORF">A5CBH24_19600</name>
</gene>
<evidence type="ECO:0000256" key="3">
    <source>
        <dbReference type="ARBA" id="ARBA00023054"/>
    </source>
</evidence>
<dbReference type="GeneID" id="78342677"/>
<comment type="similarity">
    <text evidence="2">Belongs to the RmuC family.</text>
</comment>
<dbReference type="Pfam" id="PF02646">
    <property type="entry name" value="RmuC"/>
    <property type="match status" value="1"/>
</dbReference>
<dbReference type="KEGG" id="acou:A5CBH24_19600"/>
<dbReference type="InterPro" id="IPR003798">
    <property type="entry name" value="DNA_recombination_RmuC"/>
</dbReference>
<dbReference type="OrthoDB" id="370725at2"/>
<dbReference type="RefSeq" id="WP_141413038.1">
    <property type="nucleotide sequence ID" value="NZ_AP019735.1"/>
</dbReference>
<keyword evidence="8" id="KW-1185">Reference proteome</keyword>